<dbReference type="SUPFAM" id="SSF51735">
    <property type="entry name" value="NAD(P)-binding Rossmann-fold domains"/>
    <property type="match status" value="1"/>
</dbReference>
<gene>
    <name evidence="6" type="ORF">H9906_07690</name>
</gene>
<dbReference type="InterPro" id="IPR008927">
    <property type="entry name" value="6-PGluconate_DH-like_C_sf"/>
</dbReference>
<evidence type="ECO:0000313" key="7">
    <source>
        <dbReference type="Proteomes" id="UP000823889"/>
    </source>
</evidence>
<evidence type="ECO:0000259" key="4">
    <source>
        <dbReference type="Pfam" id="PF03446"/>
    </source>
</evidence>
<dbReference type="InterPro" id="IPR006115">
    <property type="entry name" value="6PGDH_NADP-bd"/>
</dbReference>
<dbReference type="AlphaFoldDB" id="A0A9D2RJP4"/>
<evidence type="ECO:0000256" key="2">
    <source>
        <dbReference type="ARBA" id="ARBA00023027"/>
    </source>
</evidence>
<sequence>MTTIGFCGLGLMGSRMASRLLAAGHTLQVWNRSPDKAAPLVAKGATLAKTPAELASQCEVVLSCVYDAQAVEELVFGPNGIAQHNGTMKVFVDHASISPKATQAFAQRLQHACPNSYWLDAPVSGGTGGAEAGTLAIMVGGRDEDLQHVRPYLDAYAQRITLMGANGAGQTTKLCNQTIVASTIAVIAEAMRLATDEGVDASLLNEALAGGWADSTLLQLFVPRMSASEVPVTATLDTMLKDLDTVAALAQLNHTAMPVAHAVQQLYRLASKHELGDQDASQIIKILA</sequence>
<dbReference type="InterPro" id="IPR015815">
    <property type="entry name" value="HIBADH-related"/>
</dbReference>
<dbReference type="Pfam" id="PF03446">
    <property type="entry name" value="NAD_binding_2"/>
    <property type="match status" value="1"/>
</dbReference>
<dbReference type="EMBL" id="DWUQ01000158">
    <property type="protein sequence ID" value="HJD44892.1"/>
    <property type="molecule type" value="Genomic_DNA"/>
</dbReference>
<dbReference type="PANTHER" id="PTHR43060:SF15">
    <property type="entry name" value="3-HYDROXYISOBUTYRATE DEHYDROGENASE-LIKE 1, MITOCHONDRIAL-RELATED"/>
    <property type="match status" value="1"/>
</dbReference>
<dbReference type="GO" id="GO:0051287">
    <property type="term" value="F:NAD binding"/>
    <property type="evidence" value="ECO:0007669"/>
    <property type="project" value="InterPro"/>
</dbReference>
<dbReference type="GO" id="GO:0016491">
    <property type="term" value="F:oxidoreductase activity"/>
    <property type="evidence" value="ECO:0007669"/>
    <property type="project" value="UniProtKB-KW"/>
</dbReference>
<dbReference type="SUPFAM" id="SSF48179">
    <property type="entry name" value="6-phosphogluconate dehydrogenase C-terminal domain-like"/>
    <property type="match status" value="1"/>
</dbReference>
<name>A0A9D2RJP4_9BURK</name>
<dbReference type="Proteomes" id="UP000823889">
    <property type="component" value="Unassembled WGS sequence"/>
</dbReference>
<keyword evidence="2" id="KW-0520">NAD</keyword>
<protein>
    <submittedName>
        <fullName evidence="6">NAD(P)-dependent oxidoreductase</fullName>
    </submittedName>
</protein>
<dbReference type="Gene3D" id="1.10.1040.10">
    <property type="entry name" value="N-(1-d-carboxylethyl)-l-norvaline Dehydrogenase, domain 2"/>
    <property type="match status" value="1"/>
</dbReference>
<reference evidence="6" key="1">
    <citation type="journal article" date="2021" name="PeerJ">
        <title>Extensive microbial diversity within the chicken gut microbiome revealed by metagenomics and culture.</title>
        <authorList>
            <person name="Gilroy R."/>
            <person name="Ravi A."/>
            <person name="Getino M."/>
            <person name="Pursley I."/>
            <person name="Horton D.L."/>
            <person name="Alikhan N.F."/>
            <person name="Baker D."/>
            <person name="Gharbi K."/>
            <person name="Hall N."/>
            <person name="Watson M."/>
            <person name="Adriaenssens E.M."/>
            <person name="Foster-Nyarko E."/>
            <person name="Jarju S."/>
            <person name="Secka A."/>
            <person name="Antonio M."/>
            <person name="Oren A."/>
            <person name="Chaudhuri R.R."/>
            <person name="La Ragione R."/>
            <person name="Hildebrand F."/>
            <person name="Pallen M.J."/>
        </authorList>
    </citation>
    <scope>NUCLEOTIDE SEQUENCE</scope>
    <source>
        <strain evidence="6">9264</strain>
    </source>
</reference>
<evidence type="ECO:0000256" key="3">
    <source>
        <dbReference type="PIRSR" id="PIRSR000103-1"/>
    </source>
</evidence>
<dbReference type="PANTHER" id="PTHR43060">
    <property type="entry name" value="3-HYDROXYISOBUTYRATE DEHYDROGENASE-LIKE 1, MITOCHONDRIAL-RELATED"/>
    <property type="match status" value="1"/>
</dbReference>
<dbReference type="InterPro" id="IPR013328">
    <property type="entry name" value="6PGD_dom2"/>
</dbReference>
<comment type="caution">
    <text evidence="6">The sequence shown here is derived from an EMBL/GenBank/DDBJ whole genome shotgun (WGS) entry which is preliminary data.</text>
</comment>
<reference evidence="6" key="2">
    <citation type="submission" date="2021-04" db="EMBL/GenBank/DDBJ databases">
        <authorList>
            <person name="Gilroy R."/>
        </authorList>
    </citation>
    <scope>NUCLEOTIDE SEQUENCE</scope>
    <source>
        <strain evidence="6">9264</strain>
    </source>
</reference>
<dbReference type="Pfam" id="PF14833">
    <property type="entry name" value="NAD_binding_11"/>
    <property type="match status" value="1"/>
</dbReference>
<feature type="domain" description="3-hydroxyisobutyrate dehydrogenase-like NAD-binding" evidence="5">
    <location>
        <begin position="167"/>
        <end position="287"/>
    </location>
</feature>
<dbReference type="GO" id="GO:0050661">
    <property type="term" value="F:NADP binding"/>
    <property type="evidence" value="ECO:0007669"/>
    <property type="project" value="InterPro"/>
</dbReference>
<dbReference type="PIRSF" id="PIRSF000103">
    <property type="entry name" value="HIBADH"/>
    <property type="match status" value="1"/>
</dbReference>
<dbReference type="Gene3D" id="3.40.50.720">
    <property type="entry name" value="NAD(P)-binding Rossmann-like Domain"/>
    <property type="match status" value="1"/>
</dbReference>
<feature type="domain" description="6-phosphogluconate dehydrogenase NADP-binding" evidence="4">
    <location>
        <begin position="3"/>
        <end position="164"/>
    </location>
</feature>
<organism evidence="6 7">
    <name type="scientific">Candidatus Paenalcaligenes intestinipullorum</name>
    <dbReference type="NCBI Taxonomy" id="2838718"/>
    <lineage>
        <taxon>Bacteria</taxon>
        <taxon>Pseudomonadati</taxon>
        <taxon>Pseudomonadota</taxon>
        <taxon>Betaproteobacteria</taxon>
        <taxon>Burkholderiales</taxon>
        <taxon>Alcaligenaceae</taxon>
        <taxon>Paenalcaligenes</taxon>
    </lineage>
</organism>
<evidence type="ECO:0000256" key="1">
    <source>
        <dbReference type="ARBA" id="ARBA00023002"/>
    </source>
</evidence>
<feature type="active site" evidence="3">
    <location>
        <position position="173"/>
    </location>
</feature>
<accession>A0A9D2RJP4</accession>
<dbReference type="InterPro" id="IPR036291">
    <property type="entry name" value="NAD(P)-bd_dom_sf"/>
</dbReference>
<evidence type="ECO:0000313" key="6">
    <source>
        <dbReference type="EMBL" id="HJD44892.1"/>
    </source>
</evidence>
<evidence type="ECO:0000259" key="5">
    <source>
        <dbReference type="Pfam" id="PF14833"/>
    </source>
</evidence>
<proteinExistence type="predicted"/>
<dbReference type="InterPro" id="IPR029154">
    <property type="entry name" value="HIBADH-like_NADP-bd"/>
</dbReference>
<keyword evidence="1" id="KW-0560">Oxidoreductase</keyword>